<dbReference type="SUPFAM" id="SSF75011">
    <property type="entry name" value="3-carboxy-cis,cis-mucoante lactonizing enzyme"/>
    <property type="match status" value="1"/>
</dbReference>
<organism evidence="3 4">
    <name type="scientific">Ladona fulva</name>
    <name type="common">Scarce chaser dragonfly</name>
    <name type="synonym">Libellula fulva</name>
    <dbReference type="NCBI Taxonomy" id="123851"/>
    <lineage>
        <taxon>Eukaryota</taxon>
        <taxon>Metazoa</taxon>
        <taxon>Ecdysozoa</taxon>
        <taxon>Arthropoda</taxon>
        <taxon>Hexapoda</taxon>
        <taxon>Insecta</taxon>
        <taxon>Pterygota</taxon>
        <taxon>Palaeoptera</taxon>
        <taxon>Odonata</taxon>
        <taxon>Epiprocta</taxon>
        <taxon>Anisoptera</taxon>
        <taxon>Libelluloidea</taxon>
        <taxon>Libellulidae</taxon>
        <taxon>Ladona</taxon>
    </lineage>
</organism>
<dbReference type="OrthoDB" id="10252446at2759"/>
<evidence type="ECO:0000256" key="1">
    <source>
        <dbReference type="ARBA" id="ARBA00005606"/>
    </source>
</evidence>
<comment type="similarity">
    <text evidence="1">Belongs to the selenium-binding protein family.</text>
</comment>
<dbReference type="Proteomes" id="UP000792457">
    <property type="component" value="Unassembled WGS sequence"/>
</dbReference>
<gene>
    <name evidence="3" type="ORF">J437_LFUL006012</name>
</gene>
<dbReference type="PANTHER" id="PTHR23300:SF0">
    <property type="entry name" value="METHANETHIOL OXIDASE"/>
    <property type="match status" value="1"/>
</dbReference>
<evidence type="ECO:0008006" key="5">
    <source>
        <dbReference type="Google" id="ProtNLM"/>
    </source>
</evidence>
<evidence type="ECO:0000256" key="2">
    <source>
        <dbReference type="ARBA" id="ARBA00023266"/>
    </source>
</evidence>
<dbReference type="AlphaFoldDB" id="A0A8K0JYI6"/>
<dbReference type="GO" id="GO:0008430">
    <property type="term" value="F:selenium binding"/>
    <property type="evidence" value="ECO:0007669"/>
    <property type="project" value="InterPro"/>
</dbReference>
<dbReference type="EMBL" id="KZ308221">
    <property type="protein sequence ID" value="KAG8225001.1"/>
    <property type="molecule type" value="Genomic_DNA"/>
</dbReference>
<reference evidence="3" key="1">
    <citation type="submission" date="2013-04" db="EMBL/GenBank/DDBJ databases">
        <authorList>
            <person name="Qu J."/>
            <person name="Murali S.C."/>
            <person name="Bandaranaike D."/>
            <person name="Bellair M."/>
            <person name="Blankenburg K."/>
            <person name="Chao H."/>
            <person name="Dinh H."/>
            <person name="Doddapaneni H."/>
            <person name="Downs B."/>
            <person name="Dugan-Rocha S."/>
            <person name="Elkadiri S."/>
            <person name="Gnanaolivu R.D."/>
            <person name="Hernandez B."/>
            <person name="Javaid M."/>
            <person name="Jayaseelan J.C."/>
            <person name="Lee S."/>
            <person name="Li M."/>
            <person name="Ming W."/>
            <person name="Munidasa M."/>
            <person name="Muniz J."/>
            <person name="Nguyen L."/>
            <person name="Ongeri F."/>
            <person name="Osuji N."/>
            <person name="Pu L.-L."/>
            <person name="Puazo M."/>
            <person name="Qu C."/>
            <person name="Quiroz J."/>
            <person name="Raj R."/>
            <person name="Weissenberger G."/>
            <person name="Xin Y."/>
            <person name="Zou X."/>
            <person name="Han Y."/>
            <person name="Richards S."/>
            <person name="Worley K."/>
            <person name="Muzny D."/>
            <person name="Gibbs R."/>
        </authorList>
    </citation>
    <scope>NUCLEOTIDE SEQUENCE</scope>
    <source>
        <strain evidence="3">Sampled in the wild</strain>
    </source>
</reference>
<sequence length="485" mass="54551">MAPDGKVCCGKGPGYCSPLAAMKGPREKILYIPCIQPDPKGRQKADYLATIDVDEDSPTYCKVLHRTYMTHIGDEVHHSGWNVCSSCFGEQGETRDKMVLPCLLSDRVYILDMSEDPKAPKICRVIEAEEMHALGLSTPHTSHCLPSGEIMISTMGDGSANDEGKGDFMLIDAHSLEVKGLWRSKNSKPAKFGYDFWYQPYFDVLISSEWGTPRIFKPGFDPKDAYDQSVYGRSLNVWSWKKRELMQVIDLGEDGVAPLEIRFAHDPKKDYGFVGCALNAVVYRFFRLPDGRWDAEQVIKVPKKKVEGWVMPEMAGMMTDIIMSLDDRYLYFSNWLHGDVRQYDVSEPSKPHLVGQIFLGGSILKDSEVKVVSDTELKEQPQAVSVKGRRLYGAPQMLQLSLDGKRLYVTSSLFSPWDKQFYPEMVKKGSTLVRLLVDTEKGGLQLDPSFLVDFGLEPDGPVLAHEIRYPGGDCTSDIWLAEESE</sequence>
<dbReference type="PANTHER" id="PTHR23300">
    <property type="entry name" value="METHANETHIOL OXIDASE"/>
    <property type="match status" value="1"/>
</dbReference>
<dbReference type="Pfam" id="PF05694">
    <property type="entry name" value="SBP56"/>
    <property type="match status" value="1"/>
</dbReference>
<keyword evidence="4" id="KW-1185">Reference proteome</keyword>
<evidence type="ECO:0000313" key="3">
    <source>
        <dbReference type="EMBL" id="KAG8225001.1"/>
    </source>
</evidence>
<evidence type="ECO:0000313" key="4">
    <source>
        <dbReference type="Proteomes" id="UP000792457"/>
    </source>
</evidence>
<comment type="caution">
    <text evidence="3">The sequence shown here is derived from an EMBL/GenBank/DDBJ whole genome shotgun (WGS) entry which is preliminary data.</text>
</comment>
<protein>
    <recommendedName>
        <fullName evidence="5">Methanethiol oxidase</fullName>
    </recommendedName>
</protein>
<name>A0A8K0JYI6_LADFU</name>
<dbReference type="InterPro" id="IPR008826">
    <property type="entry name" value="Se-bd"/>
</dbReference>
<reference evidence="3" key="2">
    <citation type="submission" date="2017-10" db="EMBL/GenBank/DDBJ databases">
        <title>Ladona fulva Genome sequencing and assembly.</title>
        <authorList>
            <person name="Murali S."/>
            <person name="Richards S."/>
            <person name="Bandaranaike D."/>
            <person name="Bellair M."/>
            <person name="Blankenburg K."/>
            <person name="Chao H."/>
            <person name="Dinh H."/>
            <person name="Doddapaneni H."/>
            <person name="Dugan-Rocha S."/>
            <person name="Elkadiri S."/>
            <person name="Gnanaolivu R."/>
            <person name="Hernandez B."/>
            <person name="Skinner E."/>
            <person name="Javaid M."/>
            <person name="Lee S."/>
            <person name="Li M."/>
            <person name="Ming W."/>
            <person name="Munidasa M."/>
            <person name="Muniz J."/>
            <person name="Nguyen L."/>
            <person name="Hughes D."/>
            <person name="Osuji N."/>
            <person name="Pu L.-L."/>
            <person name="Puazo M."/>
            <person name="Qu C."/>
            <person name="Quiroz J."/>
            <person name="Raj R."/>
            <person name="Weissenberger G."/>
            <person name="Xin Y."/>
            <person name="Zou X."/>
            <person name="Han Y."/>
            <person name="Worley K."/>
            <person name="Muzny D."/>
            <person name="Gibbs R."/>
        </authorList>
    </citation>
    <scope>NUCLEOTIDE SEQUENCE</scope>
    <source>
        <strain evidence="3">Sampled in the wild</strain>
    </source>
</reference>
<accession>A0A8K0JYI6</accession>
<proteinExistence type="inferred from homology"/>
<keyword evidence="2" id="KW-0711">Selenium</keyword>